<proteinExistence type="predicted"/>
<dbReference type="SUPFAM" id="SSF51556">
    <property type="entry name" value="Metallo-dependent hydrolases"/>
    <property type="match status" value="1"/>
</dbReference>
<gene>
    <name evidence="2" type="ORF">NA57DRAFT_7592</name>
</gene>
<dbReference type="SUPFAM" id="SSF51338">
    <property type="entry name" value="Composite domain of metallo-dependent hydrolases"/>
    <property type="match status" value="2"/>
</dbReference>
<reference evidence="2" key="1">
    <citation type="journal article" date="2020" name="Stud. Mycol.">
        <title>101 Dothideomycetes genomes: a test case for predicting lifestyles and emergence of pathogens.</title>
        <authorList>
            <person name="Haridas S."/>
            <person name="Albert R."/>
            <person name="Binder M."/>
            <person name="Bloem J."/>
            <person name="Labutti K."/>
            <person name="Salamov A."/>
            <person name="Andreopoulos B."/>
            <person name="Baker S."/>
            <person name="Barry K."/>
            <person name="Bills G."/>
            <person name="Bluhm B."/>
            <person name="Cannon C."/>
            <person name="Castanera R."/>
            <person name="Culley D."/>
            <person name="Daum C."/>
            <person name="Ezra D."/>
            <person name="Gonzalez J."/>
            <person name="Henrissat B."/>
            <person name="Kuo A."/>
            <person name="Liang C."/>
            <person name="Lipzen A."/>
            <person name="Lutzoni F."/>
            <person name="Magnuson J."/>
            <person name="Mondo S."/>
            <person name="Nolan M."/>
            <person name="Ohm R."/>
            <person name="Pangilinan J."/>
            <person name="Park H.-J."/>
            <person name="Ramirez L."/>
            <person name="Alfaro M."/>
            <person name="Sun H."/>
            <person name="Tritt A."/>
            <person name="Yoshinaga Y."/>
            <person name="Zwiers L.-H."/>
            <person name="Turgeon B."/>
            <person name="Goodwin S."/>
            <person name="Spatafora J."/>
            <person name="Crous P."/>
            <person name="Grigoriev I."/>
        </authorList>
    </citation>
    <scope>NUCLEOTIDE SEQUENCE</scope>
    <source>
        <strain evidence="2">CBS 133067</strain>
    </source>
</reference>
<dbReference type="InterPro" id="IPR006680">
    <property type="entry name" value="Amidohydro-rel"/>
</dbReference>
<dbReference type="AlphaFoldDB" id="A0A9P4I8K0"/>
<dbReference type="EMBL" id="ML978133">
    <property type="protein sequence ID" value="KAF2094868.1"/>
    <property type="molecule type" value="Genomic_DNA"/>
</dbReference>
<feature type="domain" description="Amidohydrolase-related" evidence="1">
    <location>
        <begin position="54"/>
        <end position="419"/>
    </location>
</feature>
<sequence length="423" mass="45048">EESFVIHADLLIPGRGDPMEDVSVVVKDNKIADITTKSSLSDAFKDLPSISVPVLMPGLWDCHIHLMGAKDFQFAGMLMAHPATMGARLARSLHDIIMSGFTSVRDLGGYACEVAIPVNEGIIPGPNIYSAGSAISQTAGHGDVFDVPVGWAWQRAGVSVHANGDNVGMAPLMLADGVDEVRKAVRLNIRRGAKVIKVLASGGVLSRDDNPLDQQFSDEELKIIVEEAARAKRIVAAHVHGKEGIMAALRAGCKTLEHGTFLDEETIKLAKEKDIVYVATRTVVVEGVKHPELMSPESYEKMKLTAKYHEAAVKLAIKHGVKMATGCDLSISEPGKSLSHGNSGGEPGYLVDAGMTPLQAIEAATANGPLTLGPQAPMSGQVKKGYDADLIALDKNPLEDISVLAKVKHITHVWKGGKVFKSP</sequence>
<dbReference type="Pfam" id="PF01979">
    <property type="entry name" value="Amidohydro_1"/>
    <property type="match status" value="1"/>
</dbReference>
<evidence type="ECO:0000313" key="3">
    <source>
        <dbReference type="Proteomes" id="UP000799772"/>
    </source>
</evidence>
<feature type="non-terminal residue" evidence="2">
    <location>
        <position position="423"/>
    </location>
</feature>
<dbReference type="Proteomes" id="UP000799772">
    <property type="component" value="Unassembled WGS sequence"/>
</dbReference>
<dbReference type="InterPro" id="IPR032466">
    <property type="entry name" value="Metal_Hydrolase"/>
</dbReference>
<dbReference type="InterPro" id="IPR051781">
    <property type="entry name" value="Metallo-dep_Hydrolase"/>
</dbReference>
<accession>A0A9P4I8K0</accession>
<dbReference type="InterPro" id="IPR011059">
    <property type="entry name" value="Metal-dep_hydrolase_composite"/>
</dbReference>
<feature type="non-terminal residue" evidence="2">
    <location>
        <position position="1"/>
    </location>
</feature>
<dbReference type="PANTHER" id="PTHR43135">
    <property type="entry name" value="ALPHA-D-RIBOSE 1-METHYLPHOSPHONATE 5-TRIPHOSPHATE DIPHOSPHATASE"/>
    <property type="match status" value="1"/>
</dbReference>
<protein>
    <submittedName>
        <fullName evidence="2">Amidohydrolase 1</fullName>
    </submittedName>
</protein>
<evidence type="ECO:0000313" key="2">
    <source>
        <dbReference type="EMBL" id="KAF2094868.1"/>
    </source>
</evidence>
<dbReference type="OrthoDB" id="194468at2759"/>
<organism evidence="2 3">
    <name type="scientific">Rhizodiscina lignyota</name>
    <dbReference type="NCBI Taxonomy" id="1504668"/>
    <lineage>
        <taxon>Eukaryota</taxon>
        <taxon>Fungi</taxon>
        <taxon>Dikarya</taxon>
        <taxon>Ascomycota</taxon>
        <taxon>Pezizomycotina</taxon>
        <taxon>Dothideomycetes</taxon>
        <taxon>Pleosporomycetidae</taxon>
        <taxon>Aulographales</taxon>
        <taxon>Rhizodiscinaceae</taxon>
        <taxon>Rhizodiscina</taxon>
    </lineage>
</organism>
<evidence type="ECO:0000259" key="1">
    <source>
        <dbReference type="Pfam" id="PF01979"/>
    </source>
</evidence>
<dbReference type="InterPro" id="IPR057744">
    <property type="entry name" value="OTAase-like"/>
</dbReference>
<name>A0A9P4I8K0_9PEZI</name>
<dbReference type="Gene3D" id="2.30.40.10">
    <property type="entry name" value="Urease, subunit C, domain 1"/>
    <property type="match status" value="1"/>
</dbReference>
<dbReference type="PANTHER" id="PTHR43135:SF3">
    <property type="entry name" value="ALPHA-D-RIBOSE 1-METHYLPHOSPHONATE 5-TRIPHOSPHATE DIPHOSPHATASE"/>
    <property type="match status" value="1"/>
</dbReference>
<dbReference type="GO" id="GO:0016810">
    <property type="term" value="F:hydrolase activity, acting on carbon-nitrogen (but not peptide) bonds"/>
    <property type="evidence" value="ECO:0007669"/>
    <property type="project" value="InterPro"/>
</dbReference>
<keyword evidence="3" id="KW-1185">Reference proteome</keyword>
<dbReference type="CDD" id="cd01299">
    <property type="entry name" value="Met_dep_hydrolase_A"/>
    <property type="match status" value="1"/>
</dbReference>
<dbReference type="Gene3D" id="3.20.20.140">
    <property type="entry name" value="Metal-dependent hydrolases"/>
    <property type="match status" value="1"/>
</dbReference>
<comment type="caution">
    <text evidence="2">The sequence shown here is derived from an EMBL/GenBank/DDBJ whole genome shotgun (WGS) entry which is preliminary data.</text>
</comment>